<dbReference type="Pfam" id="PF00172">
    <property type="entry name" value="Zn_clus"/>
    <property type="match status" value="1"/>
</dbReference>
<evidence type="ECO:0000259" key="7">
    <source>
        <dbReference type="PROSITE" id="PS50048"/>
    </source>
</evidence>
<evidence type="ECO:0000256" key="5">
    <source>
        <dbReference type="ARBA" id="ARBA00023163"/>
    </source>
</evidence>
<dbReference type="InterPro" id="IPR052360">
    <property type="entry name" value="Transcr_Regulatory_Proteins"/>
</dbReference>
<keyword evidence="9" id="KW-1185">Reference proteome</keyword>
<sequence length="555" mass="62141">MESTARRSRASKPKVRTGCITCKMRRVKCDEGKPSCSRCLSTGRKCDGYAIQEPGPRPGGGPLALHPVAPSVPATESRALDFFFHTTSPQLAGFLDADFWKRTVLQLSLAEPAIRQGLAALGSLHEYEGGQTSDSGVAEQLYNQAIRSTVQKATAGDMSVPIVVMASIIFTCFEFLRFNATAAATHIASGIDILRSWRQTNRKQQQGRWSSRCLSYEGHFLETELAPILTLFNLNASEFGPLPRSRMILHELEKGVPKLAERFETLRETRVALVDLVTASANLFQMLDNNVEFMASPTRDQMMASAGLQRGFELWKANFQDLQKSRQHTWTSEEKAAAHVIQMMQLGSEMGLAAYVVSSECDWDRYTKDYEDIIRLAEILVSDNTRPKTLSLDLGLIYPLHAVAWKCRDSDLRRRGLDLLLQIPRQEWLFNARHYHAIFFRILEMEENYARVDGKDQLPPEEARVHDFFCLPQPGPDGDRSRYAVTLLTKPDGLEGPWNFVTEYLHLPGPVGDLPPSNLLSCRRWADSDAPDAATLKATVLGPYLPSNLHKAEAT</sequence>
<dbReference type="Proteomes" id="UP001610563">
    <property type="component" value="Unassembled WGS sequence"/>
</dbReference>
<evidence type="ECO:0000256" key="6">
    <source>
        <dbReference type="ARBA" id="ARBA00023242"/>
    </source>
</evidence>
<evidence type="ECO:0000256" key="3">
    <source>
        <dbReference type="ARBA" id="ARBA00023015"/>
    </source>
</evidence>
<keyword evidence="5" id="KW-0804">Transcription</keyword>
<dbReference type="Gene3D" id="4.10.240.10">
    <property type="entry name" value="Zn(2)-C6 fungal-type DNA-binding domain"/>
    <property type="match status" value="1"/>
</dbReference>
<accession>A0ABR4FUK2</accession>
<dbReference type="CDD" id="cd00067">
    <property type="entry name" value="GAL4"/>
    <property type="match status" value="1"/>
</dbReference>
<dbReference type="PROSITE" id="PS50048">
    <property type="entry name" value="ZN2_CY6_FUNGAL_2"/>
    <property type="match status" value="1"/>
</dbReference>
<dbReference type="PANTHER" id="PTHR36206">
    <property type="entry name" value="ASPERCRYPTIN BIOSYNTHESIS CLUSTER-SPECIFIC TRANSCRIPTION REGULATOR ATNN-RELATED"/>
    <property type="match status" value="1"/>
</dbReference>
<comment type="caution">
    <text evidence="8">The sequence shown here is derived from an EMBL/GenBank/DDBJ whole genome shotgun (WGS) entry which is preliminary data.</text>
</comment>
<dbReference type="PROSITE" id="PS00463">
    <property type="entry name" value="ZN2_CY6_FUNGAL_1"/>
    <property type="match status" value="1"/>
</dbReference>
<feature type="domain" description="Zn(2)-C6 fungal-type" evidence="7">
    <location>
        <begin position="18"/>
        <end position="46"/>
    </location>
</feature>
<dbReference type="PANTHER" id="PTHR36206:SF4">
    <property type="entry name" value="HYPOTHETICAL CONSERVED PROTEIN (EUROFUNG)-RELATED"/>
    <property type="match status" value="1"/>
</dbReference>
<dbReference type="SUPFAM" id="SSF57701">
    <property type="entry name" value="Zn2/Cys6 DNA-binding domain"/>
    <property type="match status" value="1"/>
</dbReference>
<dbReference type="InterPro" id="IPR036864">
    <property type="entry name" value="Zn2-C6_fun-type_DNA-bd_sf"/>
</dbReference>
<dbReference type="InterPro" id="IPR001138">
    <property type="entry name" value="Zn2Cys6_DnaBD"/>
</dbReference>
<evidence type="ECO:0000256" key="4">
    <source>
        <dbReference type="ARBA" id="ARBA00023125"/>
    </source>
</evidence>
<proteinExistence type="predicted"/>
<evidence type="ECO:0000256" key="2">
    <source>
        <dbReference type="ARBA" id="ARBA00022833"/>
    </source>
</evidence>
<keyword evidence="4" id="KW-0238">DNA-binding</keyword>
<organism evidence="8 9">
    <name type="scientific">Aspergillus keveii</name>
    <dbReference type="NCBI Taxonomy" id="714993"/>
    <lineage>
        <taxon>Eukaryota</taxon>
        <taxon>Fungi</taxon>
        <taxon>Dikarya</taxon>
        <taxon>Ascomycota</taxon>
        <taxon>Pezizomycotina</taxon>
        <taxon>Eurotiomycetes</taxon>
        <taxon>Eurotiomycetidae</taxon>
        <taxon>Eurotiales</taxon>
        <taxon>Aspergillaceae</taxon>
        <taxon>Aspergillus</taxon>
        <taxon>Aspergillus subgen. Nidulantes</taxon>
    </lineage>
</organism>
<dbReference type="EMBL" id="JBFTWV010000106">
    <property type="protein sequence ID" value="KAL2786953.1"/>
    <property type="molecule type" value="Genomic_DNA"/>
</dbReference>
<gene>
    <name evidence="8" type="ORF">BJX66DRAFT_19476</name>
</gene>
<evidence type="ECO:0000256" key="1">
    <source>
        <dbReference type="ARBA" id="ARBA00022723"/>
    </source>
</evidence>
<dbReference type="Pfam" id="PF11951">
    <property type="entry name" value="Fungal_trans_2"/>
    <property type="match status" value="1"/>
</dbReference>
<evidence type="ECO:0000313" key="8">
    <source>
        <dbReference type="EMBL" id="KAL2786953.1"/>
    </source>
</evidence>
<dbReference type="InterPro" id="IPR021858">
    <property type="entry name" value="Fun_TF"/>
</dbReference>
<keyword evidence="3" id="KW-0805">Transcription regulation</keyword>
<dbReference type="SMART" id="SM00066">
    <property type="entry name" value="GAL4"/>
    <property type="match status" value="1"/>
</dbReference>
<keyword evidence="2" id="KW-0862">Zinc</keyword>
<evidence type="ECO:0000313" key="9">
    <source>
        <dbReference type="Proteomes" id="UP001610563"/>
    </source>
</evidence>
<protein>
    <recommendedName>
        <fullName evidence="7">Zn(2)-C6 fungal-type domain-containing protein</fullName>
    </recommendedName>
</protein>
<keyword evidence="6" id="KW-0539">Nucleus</keyword>
<reference evidence="8 9" key="1">
    <citation type="submission" date="2024-07" db="EMBL/GenBank/DDBJ databases">
        <title>Section-level genome sequencing and comparative genomics of Aspergillus sections Usti and Cavernicolus.</title>
        <authorList>
            <consortium name="Lawrence Berkeley National Laboratory"/>
            <person name="Nybo J.L."/>
            <person name="Vesth T.C."/>
            <person name="Theobald S."/>
            <person name="Frisvad J.C."/>
            <person name="Larsen T.O."/>
            <person name="Kjaerboelling I."/>
            <person name="Rothschild-Mancinelli K."/>
            <person name="Lyhne E.K."/>
            <person name="Kogle M.E."/>
            <person name="Barry K."/>
            <person name="Clum A."/>
            <person name="Na H."/>
            <person name="Ledsgaard L."/>
            <person name="Lin J."/>
            <person name="Lipzen A."/>
            <person name="Kuo A."/>
            <person name="Riley R."/>
            <person name="Mondo S."/>
            <person name="Labutti K."/>
            <person name="Haridas S."/>
            <person name="Pangalinan J."/>
            <person name="Salamov A.A."/>
            <person name="Simmons B.A."/>
            <person name="Magnuson J.K."/>
            <person name="Chen J."/>
            <person name="Drula E."/>
            <person name="Henrissat B."/>
            <person name="Wiebenga A."/>
            <person name="Lubbers R.J."/>
            <person name="Gomes A.C."/>
            <person name="Makela M.R."/>
            <person name="Stajich J."/>
            <person name="Grigoriev I.V."/>
            <person name="Mortensen U.H."/>
            <person name="De Vries R.P."/>
            <person name="Baker S.E."/>
            <person name="Andersen M.R."/>
        </authorList>
    </citation>
    <scope>NUCLEOTIDE SEQUENCE [LARGE SCALE GENOMIC DNA]</scope>
    <source>
        <strain evidence="8 9">CBS 209.92</strain>
    </source>
</reference>
<keyword evidence="1" id="KW-0479">Metal-binding</keyword>
<name>A0ABR4FUK2_9EURO</name>